<accession>A0A0S4J4K8</accession>
<gene>
    <name evidence="3" type="ORF">BSAL_87100</name>
</gene>
<evidence type="ECO:0000313" key="3">
    <source>
        <dbReference type="EMBL" id="CUG82400.1"/>
    </source>
</evidence>
<dbReference type="Proteomes" id="UP000051952">
    <property type="component" value="Unassembled WGS sequence"/>
</dbReference>
<sequence>MRRVDTSSTLREGGDEDSTAQPTKPRSPPPFLSVAAIPPPITLPQANRSSSSRMAGMDSSTTSYPSAIEEYRTTDAHLNKRIGDVRAVLDDFFEDVDLAVVQKSLENRGHTTRLEQVASALRRVPLLRDADWQTFPPQKVYAHKKVKKQSIMNLFSNLIDREQDRRLLTLDLTMLLLGALTILLMLVADYLTWVVPTVPIASISKTITLALPPSNVTVAPAPTGNTPVPAFTPAPAGSTTIQNVIGSVQVGTIDILYYINFALSLLFLLVLTRYYRLRLQ</sequence>
<dbReference type="EMBL" id="CYKH01001076">
    <property type="protein sequence ID" value="CUG82400.1"/>
    <property type="molecule type" value="Genomic_DNA"/>
</dbReference>
<dbReference type="AlphaFoldDB" id="A0A0S4J4K8"/>
<dbReference type="VEuPathDB" id="TriTrypDB:BSAL_87100"/>
<proteinExistence type="predicted"/>
<feature type="region of interest" description="Disordered" evidence="1">
    <location>
        <begin position="1"/>
        <end position="63"/>
    </location>
</feature>
<protein>
    <submittedName>
        <fullName evidence="3">Transmembrane protein, putative</fullName>
    </submittedName>
</protein>
<feature type="compositionally biased region" description="Pro residues" evidence="1">
    <location>
        <begin position="25"/>
        <end position="42"/>
    </location>
</feature>
<keyword evidence="2" id="KW-0472">Membrane</keyword>
<feature type="compositionally biased region" description="Low complexity" evidence="1">
    <location>
        <begin position="48"/>
        <end position="60"/>
    </location>
</feature>
<name>A0A0S4J4K8_BODSA</name>
<feature type="compositionally biased region" description="Polar residues" evidence="1">
    <location>
        <begin position="1"/>
        <end position="10"/>
    </location>
</feature>
<feature type="transmembrane region" description="Helical" evidence="2">
    <location>
        <begin position="167"/>
        <end position="188"/>
    </location>
</feature>
<keyword evidence="4" id="KW-1185">Reference proteome</keyword>
<organism evidence="3 4">
    <name type="scientific">Bodo saltans</name>
    <name type="common">Flagellated protozoan</name>
    <dbReference type="NCBI Taxonomy" id="75058"/>
    <lineage>
        <taxon>Eukaryota</taxon>
        <taxon>Discoba</taxon>
        <taxon>Euglenozoa</taxon>
        <taxon>Kinetoplastea</taxon>
        <taxon>Metakinetoplastina</taxon>
        <taxon>Eubodonida</taxon>
        <taxon>Bodonidae</taxon>
        <taxon>Bodo</taxon>
    </lineage>
</organism>
<reference evidence="4" key="1">
    <citation type="submission" date="2015-09" db="EMBL/GenBank/DDBJ databases">
        <authorList>
            <consortium name="Pathogen Informatics"/>
        </authorList>
    </citation>
    <scope>NUCLEOTIDE SEQUENCE [LARGE SCALE GENOMIC DNA]</scope>
    <source>
        <strain evidence="4">Lake Konstanz</strain>
    </source>
</reference>
<evidence type="ECO:0000256" key="1">
    <source>
        <dbReference type="SAM" id="MobiDB-lite"/>
    </source>
</evidence>
<keyword evidence="2 3" id="KW-0812">Transmembrane</keyword>
<evidence type="ECO:0000313" key="4">
    <source>
        <dbReference type="Proteomes" id="UP000051952"/>
    </source>
</evidence>
<feature type="transmembrane region" description="Helical" evidence="2">
    <location>
        <begin position="255"/>
        <end position="275"/>
    </location>
</feature>
<feature type="non-terminal residue" evidence="3">
    <location>
        <position position="280"/>
    </location>
</feature>
<keyword evidence="2" id="KW-1133">Transmembrane helix</keyword>
<evidence type="ECO:0000256" key="2">
    <source>
        <dbReference type="SAM" id="Phobius"/>
    </source>
</evidence>